<feature type="transmembrane region" description="Helical" evidence="8">
    <location>
        <begin position="334"/>
        <end position="352"/>
    </location>
</feature>
<feature type="transmembrane region" description="Helical" evidence="8">
    <location>
        <begin position="34"/>
        <end position="54"/>
    </location>
</feature>
<dbReference type="Proteomes" id="UP000294796">
    <property type="component" value="Unassembled WGS sequence"/>
</dbReference>
<evidence type="ECO:0000313" key="11">
    <source>
        <dbReference type="Proteomes" id="UP000294796"/>
    </source>
</evidence>
<dbReference type="GO" id="GO:0008137">
    <property type="term" value="F:NADH dehydrogenase (ubiquinone) activity"/>
    <property type="evidence" value="ECO:0007669"/>
    <property type="project" value="InterPro"/>
</dbReference>
<feature type="transmembrane region" description="Helical" evidence="8">
    <location>
        <begin position="162"/>
        <end position="184"/>
    </location>
</feature>
<dbReference type="GO" id="GO:0042773">
    <property type="term" value="P:ATP synthesis coupled electron transport"/>
    <property type="evidence" value="ECO:0007669"/>
    <property type="project" value="InterPro"/>
</dbReference>
<comment type="similarity">
    <text evidence="2">Belongs to the CPA3 antiporters (TC 2.A.63) subunit D family.</text>
</comment>
<reference evidence="10 11" key="1">
    <citation type="submission" date="2019-03" db="EMBL/GenBank/DDBJ databases">
        <title>Luteimonas zhaokaii sp.nov., isolated from the rectal contents of Plateau pika in Yushu, Qinghai Province, China.</title>
        <authorList>
            <person name="Zhang G."/>
        </authorList>
    </citation>
    <scope>NUCLEOTIDE SEQUENCE [LARGE SCALE GENOMIC DNA]</scope>
    <source>
        <strain evidence="10 11">B9</strain>
    </source>
</reference>
<evidence type="ECO:0000313" key="10">
    <source>
        <dbReference type="EMBL" id="TDK24473.1"/>
    </source>
</evidence>
<evidence type="ECO:0000259" key="9">
    <source>
        <dbReference type="Pfam" id="PF00361"/>
    </source>
</evidence>
<feature type="transmembrane region" description="Helical" evidence="8">
    <location>
        <begin position="278"/>
        <end position="298"/>
    </location>
</feature>
<keyword evidence="4 7" id="KW-0812">Transmembrane</keyword>
<dbReference type="InterPro" id="IPR001750">
    <property type="entry name" value="ND/Mrp_TM"/>
</dbReference>
<dbReference type="InterPro" id="IPR003918">
    <property type="entry name" value="NADH_UbQ_OxRdtase"/>
</dbReference>
<keyword evidence="3" id="KW-1003">Cell membrane</keyword>
<dbReference type="PRINTS" id="PR01437">
    <property type="entry name" value="NUOXDRDTASE4"/>
</dbReference>
<sequence>MQHLILAPVLVPLLAGSILLLLERSHSIVVQRNGAWLGIALLLAASLALFARAATGEVDVYLLGDWPSRLGIVLMADRLSALMVLTTSLLAIPALMYACAGWDRRALHFHALFQIQLAGLNGAFLTGDIFNLFVFFEVLLIASYGLLLSGGRGERMAAGMHYVVFNIAASTLFLIALAFLYGLLGTLNMAEIAVRIREVPPQDLAMVRAAAGLLLVVFCAKAALLPMYLWLPDTYARAPAAVAALFTIMTKVGLYAMLRVTTLVFGEDAGALAGFGRDVLLAFGLVTLVLGGLGVVGALRLRIGAAYLVLVSAGTLFVAFALGEPGTISAGLYYLPHSCFAGAAMFLIAHIVQRERGAVGDRLLDPAPPMPRLTGMLYMVAAISLIGLPPLSGFIGKFVLLEATPSDDTAWVYAAVLGASLLVLIGLSRTGTRLFWRTEAAAEAEDGDARDVAAAAGESPAPVRKVRGIEIAATLLLLAFGVAMTVAAAPILRYTQATAEQLLSPGDYIRHVQDAVPSLREP</sequence>
<evidence type="ECO:0000256" key="3">
    <source>
        <dbReference type="ARBA" id="ARBA00022475"/>
    </source>
</evidence>
<feature type="transmembrane region" description="Helical" evidence="8">
    <location>
        <begin position="238"/>
        <end position="258"/>
    </location>
</feature>
<keyword evidence="6 8" id="KW-0472">Membrane</keyword>
<keyword evidence="11" id="KW-1185">Reference proteome</keyword>
<evidence type="ECO:0000256" key="6">
    <source>
        <dbReference type="ARBA" id="ARBA00023136"/>
    </source>
</evidence>
<dbReference type="PANTHER" id="PTHR42703:SF1">
    <property type="entry name" value="NA(+)_H(+) ANTIPORTER SUBUNIT D1"/>
    <property type="match status" value="1"/>
</dbReference>
<feature type="transmembrane region" description="Helical" evidence="8">
    <location>
        <begin position="471"/>
        <end position="492"/>
    </location>
</feature>
<comment type="subcellular location">
    <subcellularLocation>
        <location evidence="1">Cell membrane</location>
        <topology evidence="1">Multi-pass membrane protein</topology>
    </subcellularLocation>
    <subcellularLocation>
        <location evidence="7">Membrane</location>
        <topology evidence="7">Multi-pass membrane protein</topology>
    </subcellularLocation>
</comment>
<gene>
    <name evidence="10" type="ORF">E2F46_08490</name>
</gene>
<dbReference type="PANTHER" id="PTHR42703">
    <property type="entry name" value="NADH DEHYDROGENASE"/>
    <property type="match status" value="1"/>
</dbReference>
<feature type="transmembrane region" description="Helical" evidence="8">
    <location>
        <begin position="107"/>
        <end position="126"/>
    </location>
</feature>
<feature type="transmembrane region" description="Helical" evidence="8">
    <location>
        <begin position="132"/>
        <end position="150"/>
    </location>
</feature>
<feature type="transmembrane region" description="Helical" evidence="8">
    <location>
        <begin position="305"/>
        <end position="322"/>
    </location>
</feature>
<keyword evidence="5 8" id="KW-1133">Transmembrane helix</keyword>
<evidence type="ECO:0000256" key="4">
    <source>
        <dbReference type="ARBA" id="ARBA00022692"/>
    </source>
</evidence>
<dbReference type="InterPro" id="IPR050586">
    <property type="entry name" value="CPA3_Na-H_Antiporter_D"/>
</dbReference>
<feature type="transmembrane region" description="Helical" evidence="8">
    <location>
        <begin position="204"/>
        <end position="231"/>
    </location>
</feature>
<accession>A0A4R5TTX2</accession>
<dbReference type="RefSeq" id="WP_133321805.1">
    <property type="nucleotide sequence ID" value="NZ_SMTF01000005.1"/>
</dbReference>
<dbReference type="OrthoDB" id="9768329at2"/>
<dbReference type="AlphaFoldDB" id="A0A4R5TTX2"/>
<dbReference type="NCBIfam" id="NF009309">
    <property type="entry name" value="PRK12666.1"/>
    <property type="match status" value="1"/>
</dbReference>
<proteinExistence type="inferred from homology"/>
<feature type="transmembrane region" description="Helical" evidence="8">
    <location>
        <begin position="373"/>
        <end position="395"/>
    </location>
</feature>
<evidence type="ECO:0000256" key="2">
    <source>
        <dbReference type="ARBA" id="ARBA00005346"/>
    </source>
</evidence>
<evidence type="ECO:0000256" key="1">
    <source>
        <dbReference type="ARBA" id="ARBA00004651"/>
    </source>
</evidence>
<feature type="domain" description="NADH:quinone oxidoreductase/Mrp antiporter transmembrane" evidence="9">
    <location>
        <begin position="128"/>
        <end position="421"/>
    </location>
</feature>
<feature type="transmembrane region" description="Helical" evidence="8">
    <location>
        <begin position="79"/>
        <end position="100"/>
    </location>
</feature>
<evidence type="ECO:0000256" key="5">
    <source>
        <dbReference type="ARBA" id="ARBA00022989"/>
    </source>
</evidence>
<organism evidence="10 11">
    <name type="scientific">Luteimonas aestuarii</name>
    <dbReference type="NCBI Taxonomy" id="453837"/>
    <lineage>
        <taxon>Bacteria</taxon>
        <taxon>Pseudomonadati</taxon>
        <taxon>Pseudomonadota</taxon>
        <taxon>Gammaproteobacteria</taxon>
        <taxon>Lysobacterales</taxon>
        <taxon>Lysobacteraceae</taxon>
        <taxon>Luteimonas</taxon>
    </lineage>
</organism>
<comment type="caution">
    <text evidence="10">The sequence shown here is derived from an EMBL/GenBank/DDBJ whole genome shotgun (WGS) entry which is preliminary data.</text>
</comment>
<evidence type="ECO:0000256" key="8">
    <source>
        <dbReference type="SAM" id="Phobius"/>
    </source>
</evidence>
<dbReference type="GO" id="GO:0005886">
    <property type="term" value="C:plasma membrane"/>
    <property type="evidence" value="ECO:0007669"/>
    <property type="project" value="UniProtKB-SubCell"/>
</dbReference>
<protein>
    <submittedName>
        <fullName evidence="10">Monovalent cation/H+ antiporter subunit D</fullName>
    </submittedName>
</protein>
<feature type="transmembrane region" description="Helical" evidence="8">
    <location>
        <begin position="6"/>
        <end position="22"/>
    </location>
</feature>
<evidence type="ECO:0000256" key="7">
    <source>
        <dbReference type="RuleBase" id="RU000320"/>
    </source>
</evidence>
<feature type="transmembrane region" description="Helical" evidence="8">
    <location>
        <begin position="410"/>
        <end position="427"/>
    </location>
</feature>
<name>A0A4R5TTX2_9GAMM</name>
<dbReference type="EMBL" id="SMTF01000005">
    <property type="protein sequence ID" value="TDK24473.1"/>
    <property type="molecule type" value="Genomic_DNA"/>
</dbReference>
<dbReference type="Pfam" id="PF00361">
    <property type="entry name" value="Proton_antipo_M"/>
    <property type="match status" value="1"/>
</dbReference>